<evidence type="ECO:0000256" key="1">
    <source>
        <dbReference type="SAM" id="SignalP"/>
    </source>
</evidence>
<reference evidence="3" key="1">
    <citation type="journal article" date="2019" name="Int. J. Syst. Evol. Microbiol.">
        <title>The Global Catalogue of Microorganisms (GCM) 10K type strain sequencing project: providing services to taxonomists for standard genome sequencing and annotation.</title>
        <authorList>
            <consortium name="The Broad Institute Genomics Platform"/>
            <consortium name="The Broad Institute Genome Sequencing Center for Infectious Disease"/>
            <person name="Wu L."/>
            <person name="Ma J."/>
        </authorList>
    </citation>
    <scope>NUCLEOTIDE SEQUENCE [LARGE SCALE GENOMIC DNA]</scope>
    <source>
        <strain evidence="3">JCM 17923</strain>
    </source>
</reference>
<keyword evidence="1" id="KW-0732">Signal</keyword>
<evidence type="ECO:0008006" key="4">
    <source>
        <dbReference type="Google" id="ProtNLM"/>
    </source>
</evidence>
<organism evidence="2 3">
    <name type="scientific">Hymenobacter saemangeumensis</name>
    <dbReference type="NCBI Taxonomy" id="1084522"/>
    <lineage>
        <taxon>Bacteria</taxon>
        <taxon>Pseudomonadati</taxon>
        <taxon>Bacteroidota</taxon>
        <taxon>Cytophagia</taxon>
        <taxon>Cytophagales</taxon>
        <taxon>Hymenobacteraceae</taxon>
        <taxon>Hymenobacter</taxon>
    </lineage>
</organism>
<dbReference type="RefSeq" id="WP_345238216.1">
    <property type="nucleotide sequence ID" value="NZ_BAABGZ010000080.1"/>
</dbReference>
<feature type="signal peptide" evidence="1">
    <location>
        <begin position="1"/>
        <end position="33"/>
    </location>
</feature>
<dbReference type="EMBL" id="BAABGZ010000080">
    <property type="protein sequence ID" value="GAA4369377.1"/>
    <property type="molecule type" value="Genomic_DNA"/>
</dbReference>
<evidence type="ECO:0000313" key="2">
    <source>
        <dbReference type="EMBL" id="GAA4369377.1"/>
    </source>
</evidence>
<feature type="chain" id="PRO_5045909466" description="Lipocalin-like domain-containing protein" evidence="1">
    <location>
        <begin position="34"/>
        <end position="171"/>
    </location>
</feature>
<protein>
    <recommendedName>
        <fullName evidence="4">Lipocalin-like domain-containing protein</fullName>
    </recommendedName>
</protein>
<dbReference type="Proteomes" id="UP001501153">
    <property type="component" value="Unassembled WGS sequence"/>
</dbReference>
<sequence length="171" mass="19672">MKTLSPLAARHSRALLAGTLLLSALAVPGCKQAKDPEPTGLLTGKNWYMVSWNLRQRHYPSGANPDTIPFDFSSDANQHCGRGLAYDTYFEDGTMKHNQGLVQQCFRQHTNGGWELLNNNTILRRTFWNDYPKMLIINELTPRRLRFTDSLHIIQGTYTHDLIYKFQYEAR</sequence>
<evidence type="ECO:0000313" key="3">
    <source>
        <dbReference type="Proteomes" id="UP001501153"/>
    </source>
</evidence>
<gene>
    <name evidence="2" type="ORF">GCM10023185_42980</name>
</gene>
<name>A0ABP8IRU7_9BACT</name>
<keyword evidence="3" id="KW-1185">Reference proteome</keyword>
<comment type="caution">
    <text evidence="2">The sequence shown here is derived from an EMBL/GenBank/DDBJ whole genome shotgun (WGS) entry which is preliminary data.</text>
</comment>
<accession>A0ABP8IRU7</accession>
<proteinExistence type="predicted"/>